<evidence type="ECO:0000256" key="3">
    <source>
        <dbReference type="ARBA" id="ARBA00022741"/>
    </source>
</evidence>
<reference evidence="10" key="1">
    <citation type="submission" date="2018-05" db="EMBL/GenBank/DDBJ databases">
        <authorList>
            <person name="Lanie J.A."/>
            <person name="Ng W.-L."/>
            <person name="Kazmierczak K.M."/>
            <person name="Andrzejewski T.M."/>
            <person name="Davidsen T.M."/>
            <person name="Wayne K.J."/>
            <person name="Tettelin H."/>
            <person name="Glass J.I."/>
            <person name="Rusch D."/>
            <person name="Podicherti R."/>
            <person name="Tsui H.-C.T."/>
            <person name="Winkler M.E."/>
        </authorList>
    </citation>
    <scope>NUCLEOTIDE SEQUENCE</scope>
</reference>
<protein>
    <recommendedName>
        <fullName evidence="9">Carbohydrate kinase PfkB domain-containing protein</fullName>
    </recommendedName>
</protein>
<keyword evidence="6" id="KW-0460">Magnesium</keyword>
<dbReference type="HAMAP" id="MF_01987">
    <property type="entry name" value="Ribokinase"/>
    <property type="match status" value="1"/>
</dbReference>
<dbReference type="Gene3D" id="3.40.1190.20">
    <property type="match status" value="1"/>
</dbReference>
<dbReference type="InterPro" id="IPR002139">
    <property type="entry name" value="Ribo/fructo_kinase"/>
</dbReference>
<gene>
    <name evidence="10" type="ORF">METZ01_LOCUS227453</name>
</gene>
<keyword evidence="7" id="KW-0630">Potassium</keyword>
<dbReference type="PANTHER" id="PTHR10584">
    <property type="entry name" value="SUGAR KINASE"/>
    <property type="match status" value="1"/>
</dbReference>
<evidence type="ECO:0000256" key="5">
    <source>
        <dbReference type="ARBA" id="ARBA00022840"/>
    </source>
</evidence>
<name>A0A382GI12_9ZZZZ</name>
<dbReference type="EMBL" id="UINC01055567">
    <property type="protein sequence ID" value="SVB74599.1"/>
    <property type="molecule type" value="Genomic_DNA"/>
</dbReference>
<keyword evidence="4" id="KW-0418">Kinase</keyword>
<dbReference type="AlphaFoldDB" id="A0A382GI12"/>
<dbReference type="GO" id="GO:0046872">
    <property type="term" value="F:metal ion binding"/>
    <property type="evidence" value="ECO:0007669"/>
    <property type="project" value="UniProtKB-KW"/>
</dbReference>
<evidence type="ECO:0000256" key="8">
    <source>
        <dbReference type="ARBA" id="ARBA00023277"/>
    </source>
</evidence>
<dbReference type="PANTHER" id="PTHR10584:SF166">
    <property type="entry name" value="RIBOKINASE"/>
    <property type="match status" value="1"/>
</dbReference>
<dbReference type="InterPro" id="IPR011611">
    <property type="entry name" value="PfkB_dom"/>
</dbReference>
<dbReference type="Pfam" id="PF00294">
    <property type="entry name" value="PfkB"/>
    <property type="match status" value="1"/>
</dbReference>
<keyword evidence="8" id="KW-0119">Carbohydrate metabolism</keyword>
<dbReference type="PRINTS" id="PR00990">
    <property type="entry name" value="RIBOKINASE"/>
</dbReference>
<keyword evidence="1" id="KW-0808">Transferase</keyword>
<keyword evidence="3" id="KW-0547">Nucleotide-binding</keyword>
<keyword evidence="5" id="KW-0067">ATP-binding</keyword>
<feature type="domain" description="Carbohydrate kinase PfkB" evidence="9">
    <location>
        <begin position="2"/>
        <end position="292"/>
    </location>
</feature>
<dbReference type="GO" id="GO:0005829">
    <property type="term" value="C:cytosol"/>
    <property type="evidence" value="ECO:0007669"/>
    <property type="project" value="TreeGrafter"/>
</dbReference>
<proteinExistence type="inferred from homology"/>
<evidence type="ECO:0000256" key="4">
    <source>
        <dbReference type="ARBA" id="ARBA00022777"/>
    </source>
</evidence>
<dbReference type="InterPro" id="IPR029056">
    <property type="entry name" value="Ribokinase-like"/>
</dbReference>
<sequence length="312" mass="32226">MIIVFGSINVDLVFNVAELPSVGETVLCPSYFKAAGGKGLNQAVAAARARPDTTLPVYMVGCAGNDEFGDIALNELKETGVEISNVLRGPDPTACAAVAVDKIGENQIIVGSGANSTLTAEALPDSLLKTNTVLVLQMEVPIDANCKVIRRAKQKGARVILNLAPAAPFPEELISSLDLLIVNEIEASMMANHNNLATTSSRAAAKAIATEYSITTIVSLGAEGASAFNSNNEWQIGALPITPIDTVGAGDSFVGNLAVGMALDKPLPEMLRRASVGAGLSCLTEGAAPSMPNSATVEKQLGDLLPARKISS</sequence>
<accession>A0A382GI12</accession>
<dbReference type="CDD" id="cd01174">
    <property type="entry name" value="ribokinase"/>
    <property type="match status" value="1"/>
</dbReference>
<evidence type="ECO:0000256" key="2">
    <source>
        <dbReference type="ARBA" id="ARBA00022723"/>
    </source>
</evidence>
<evidence type="ECO:0000256" key="1">
    <source>
        <dbReference type="ARBA" id="ARBA00022679"/>
    </source>
</evidence>
<dbReference type="GO" id="GO:0004747">
    <property type="term" value="F:ribokinase activity"/>
    <property type="evidence" value="ECO:0007669"/>
    <property type="project" value="InterPro"/>
</dbReference>
<evidence type="ECO:0000256" key="7">
    <source>
        <dbReference type="ARBA" id="ARBA00022958"/>
    </source>
</evidence>
<evidence type="ECO:0000256" key="6">
    <source>
        <dbReference type="ARBA" id="ARBA00022842"/>
    </source>
</evidence>
<evidence type="ECO:0000259" key="9">
    <source>
        <dbReference type="Pfam" id="PF00294"/>
    </source>
</evidence>
<organism evidence="10">
    <name type="scientific">marine metagenome</name>
    <dbReference type="NCBI Taxonomy" id="408172"/>
    <lineage>
        <taxon>unclassified sequences</taxon>
        <taxon>metagenomes</taxon>
        <taxon>ecological metagenomes</taxon>
    </lineage>
</organism>
<dbReference type="InterPro" id="IPR011877">
    <property type="entry name" value="Ribokinase"/>
</dbReference>
<dbReference type="GO" id="GO:0006014">
    <property type="term" value="P:D-ribose metabolic process"/>
    <property type="evidence" value="ECO:0007669"/>
    <property type="project" value="InterPro"/>
</dbReference>
<dbReference type="GO" id="GO:0005524">
    <property type="term" value="F:ATP binding"/>
    <property type="evidence" value="ECO:0007669"/>
    <property type="project" value="UniProtKB-KW"/>
</dbReference>
<keyword evidence="2" id="KW-0479">Metal-binding</keyword>
<evidence type="ECO:0000313" key="10">
    <source>
        <dbReference type="EMBL" id="SVB74599.1"/>
    </source>
</evidence>
<dbReference type="SUPFAM" id="SSF53613">
    <property type="entry name" value="Ribokinase-like"/>
    <property type="match status" value="1"/>
</dbReference>